<evidence type="ECO:0000256" key="8">
    <source>
        <dbReference type="ARBA" id="ARBA00022552"/>
    </source>
</evidence>
<feature type="region of interest" description="Disordered" evidence="11">
    <location>
        <begin position="1"/>
        <end position="43"/>
    </location>
</feature>
<evidence type="ECO:0000256" key="7">
    <source>
        <dbReference type="ARBA" id="ARBA00022541"/>
    </source>
</evidence>
<dbReference type="RefSeq" id="XP_008476075.1">
    <property type="nucleotide sequence ID" value="XM_008477853.2"/>
</dbReference>
<name>A0A1S4EFX9_DIACI</name>
<sequence>MSEYQAVKRGKLVLKGEKPAKKKKKNKSDTQAHGSNSKQVDPDIENYAGWTQVKHIKDIVGAISIEFGKRTFVSALDNGLFILGAIHEDKEGPSPEEIFTAILVNDSKVAFKSGFDKYLSIDKNGRVTGRSDAVGPLEQWEPVFEDDNMALLGANQCFMSVSEQDDSIVATSRKAGKNEMVKLRSNSLHLKNLDKDDDIPEEERTNKLSDIELNYVKKFQKFQDKKIKLNSDNIAVLKEAKAQGYLHETMLDRRSKMKADRYCK</sequence>
<dbReference type="GeneID" id="103513046"/>
<dbReference type="GO" id="GO:0055120">
    <property type="term" value="C:striated muscle dense body"/>
    <property type="evidence" value="ECO:0007669"/>
    <property type="project" value="TreeGrafter"/>
</dbReference>
<evidence type="ECO:0000256" key="2">
    <source>
        <dbReference type="ARBA" id="ARBA00004496"/>
    </source>
</evidence>
<keyword evidence="8" id="KW-0698">rRNA processing</keyword>
<dbReference type="FunFam" id="2.80.10.50:FF:000061">
    <property type="entry name" value="Protein FRG1"/>
    <property type="match status" value="1"/>
</dbReference>
<accession>A0A1S4EFX9</accession>
<dbReference type="GO" id="GO:0006364">
    <property type="term" value="P:rRNA processing"/>
    <property type="evidence" value="ECO:0007669"/>
    <property type="project" value="UniProtKB-KW"/>
</dbReference>
<feature type="compositionally biased region" description="Polar residues" evidence="11">
    <location>
        <begin position="29"/>
        <end position="39"/>
    </location>
</feature>
<dbReference type="PANTHER" id="PTHR12928:SF0">
    <property type="entry name" value="FSHD REGION GENE 1"/>
    <property type="match status" value="1"/>
</dbReference>
<dbReference type="RefSeq" id="XP_017301146.1">
    <property type="nucleotide sequence ID" value="XM_017445657.2"/>
</dbReference>
<dbReference type="Proteomes" id="UP000079169">
    <property type="component" value="Unplaced"/>
</dbReference>
<dbReference type="InterPro" id="IPR010414">
    <property type="entry name" value="FRG1"/>
</dbReference>
<keyword evidence="9" id="KW-0539">Nucleus</keyword>
<evidence type="ECO:0000256" key="4">
    <source>
        <dbReference type="ARBA" id="ARBA00010878"/>
    </source>
</evidence>
<evidence type="ECO:0000313" key="14">
    <source>
        <dbReference type="RefSeq" id="XP_017301146.1"/>
    </source>
</evidence>
<keyword evidence="7" id="KW-0517">Myogenesis</keyword>
<dbReference type="GO" id="GO:0071013">
    <property type="term" value="C:catalytic step 2 spliceosome"/>
    <property type="evidence" value="ECO:0007669"/>
    <property type="project" value="TreeGrafter"/>
</dbReference>
<evidence type="ECO:0000256" key="10">
    <source>
        <dbReference type="ARBA" id="ARBA00072064"/>
    </source>
</evidence>
<evidence type="ECO:0000256" key="11">
    <source>
        <dbReference type="SAM" id="MobiDB-lite"/>
    </source>
</evidence>
<dbReference type="PaxDb" id="121845-A0A1S4EFX9"/>
<dbReference type="RefSeq" id="XP_026682149.1">
    <property type="nucleotide sequence ID" value="XM_026826348.1"/>
</dbReference>
<dbReference type="Pfam" id="PF06229">
    <property type="entry name" value="FRG1"/>
    <property type="match status" value="1"/>
</dbReference>
<keyword evidence="6" id="KW-0690">Ribosome biogenesis</keyword>
<dbReference type="AlphaFoldDB" id="A0A1S4EFX9"/>
<evidence type="ECO:0000256" key="1">
    <source>
        <dbReference type="ARBA" id="ARBA00004408"/>
    </source>
</evidence>
<keyword evidence="5" id="KW-0963">Cytoplasm</keyword>
<dbReference type="InterPro" id="IPR008999">
    <property type="entry name" value="Actin-crosslinking"/>
</dbReference>
<proteinExistence type="inferred from homology"/>
<evidence type="ECO:0000256" key="6">
    <source>
        <dbReference type="ARBA" id="ARBA00022517"/>
    </source>
</evidence>
<dbReference type="PANTHER" id="PTHR12928">
    <property type="entry name" value="FRG1 PROTEIN"/>
    <property type="match status" value="1"/>
</dbReference>
<dbReference type="GO" id="GO:0005730">
    <property type="term" value="C:nucleolus"/>
    <property type="evidence" value="ECO:0007669"/>
    <property type="project" value="UniProtKB-SubCell"/>
</dbReference>
<evidence type="ECO:0000313" key="15">
    <source>
        <dbReference type="RefSeq" id="XP_026682149.1"/>
    </source>
</evidence>
<organism evidence="14">
    <name type="scientific">Diaphorina citri</name>
    <name type="common">Asian citrus psyllid</name>
    <dbReference type="NCBI Taxonomy" id="121845"/>
    <lineage>
        <taxon>Eukaryota</taxon>
        <taxon>Metazoa</taxon>
        <taxon>Ecdysozoa</taxon>
        <taxon>Arthropoda</taxon>
        <taxon>Hexapoda</taxon>
        <taxon>Insecta</taxon>
        <taxon>Pterygota</taxon>
        <taxon>Neoptera</taxon>
        <taxon>Paraneoptera</taxon>
        <taxon>Hemiptera</taxon>
        <taxon>Sternorrhyncha</taxon>
        <taxon>Psylloidea</taxon>
        <taxon>Psyllidae</taxon>
        <taxon>Diaphorininae</taxon>
        <taxon>Diaphorina</taxon>
    </lineage>
</organism>
<evidence type="ECO:0000256" key="3">
    <source>
        <dbReference type="ARBA" id="ARBA00004604"/>
    </source>
</evidence>
<dbReference type="CTD" id="2483"/>
<evidence type="ECO:0000313" key="12">
    <source>
        <dbReference type="Proteomes" id="UP000079169"/>
    </source>
</evidence>
<protein>
    <recommendedName>
        <fullName evidence="10">Protein FRG1 homolog</fullName>
    </recommendedName>
</protein>
<dbReference type="STRING" id="121845.A0A1S4EFX9"/>
<dbReference type="GO" id="GO:0015030">
    <property type="term" value="C:Cajal body"/>
    <property type="evidence" value="ECO:0007669"/>
    <property type="project" value="UniProtKB-SubCell"/>
</dbReference>
<dbReference type="GO" id="GO:0051015">
    <property type="term" value="F:actin filament binding"/>
    <property type="evidence" value="ECO:0007669"/>
    <property type="project" value="TreeGrafter"/>
</dbReference>
<comment type="subcellular location">
    <subcellularLocation>
        <location evidence="2">Cytoplasm</location>
    </subcellularLocation>
    <subcellularLocation>
        <location evidence="1">Nucleus</location>
        <location evidence="1">Cajal body</location>
    </subcellularLocation>
    <subcellularLocation>
        <location evidence="3">Nucleus</location>
        <location evidence="3">Nucleolus</location>
    </subcellularLocation>
</comment>
<dbReference type="GO" id="GO:0007517">
    <property type="term" value="P:muscle organ development"/>
    <property type="evidence" value="ECO:0007669"/>
    <property type="project" value="UniProtKB-KW"/>
</dbReference>
<reference evidence="13 14" key="1">
    <citation type="submission" date="2023-09" db="UniProtKB">
        <authorList>
            <consortium name="RefSeq"/>
        </authorList>
    </citation>
    <scope>IDENTIFICATION</scope>
</reference>
<dbReference type="OMA" id="IEQWEPI"/>
<dbReference type="Gene3D" id="2.80.10.50">
    <property type="match status" value="1"/>
</dbReference>
<dbReference type="CDD" id="cd23338">
    <property type="entry name" value="beta-trefoil_FSCN_FRG1"/>
    <property type="match status" value="1"/>
</dbReference>
<gene>
    <name evidence="13 14 15" type="primary">LOC103513046</name>
</gene>
<dbReference type="KEGG" id="dci:103513046"/>
<dbReference type="SUPFAM" id="SSF50405">
    <property type="entry name" value="Actin-crosslinking proteins"/>
    <property type="match status" value="1"/>
</dbReference>
<evidence type="ECO:0000256" key="5">
    <source>
        <dbReference type="ARBA" id="ARBA00022490"/>
    </source>
</evidence>
<evidence type="ECO:0000256" key="9">
    <source>
        <dbReference type="ARBA" id="ARBA00023242"/>
    </source>
</evidence>
<keyword evidence="12" id="KW-1185">Reference proteome</keyword>
<evidence type="ECO:0000313" key="13">
    <source>
        <dbReference type="RefSeq" id="XP_008476075.1"/>
    </source>
</evidence>
<comment type="similarity">
    <text evidence="4">Belongs to the FRG1 family.</text>
</comment>